<dbReference type="GO" id="GO:0005737">
    <property type="term" value="C:cytoplasm"/>
    <property type="evidence" value="ECO:0007669"/>
    <property type="project" value="UniProtKB-SubCell"/>
</dbReference>
<proteinExistence type="inferred from homology"/>
<dbReference type="PANTHER" id="PTHR32338:SF10">
    <property type="entry name" value="N-ACETYL-GAMMA-GLUTAMYL-PHOSPHATE REDUCTASE, CHLOROPLASTIC-RELATED"/>
    <property type="match status" value="1"/>
</dbReference>
<evidence type="ECO:0000256" key="8">
    <source>
        <dbReference type="PROSITE-ProRule" id="PRU10010"/>
    </source>
</evidence>
<dbReference type="AlphaFoldDB" id="A0A368DPD8"/>
<dbReference type="Gene3D" id="3.40.50.720">
    <property type="entry name" value="NAD(P)-binding Rossmann-like Domain"/>
    <property type="match status" value="1"/>
</dbReference>
<dbReference type="Pfam" id="PF01118">
    <property type="entry name" value="Semialdhyde_dh"/>
    <property type="match status" value="1"/>
</dbReference>
<dbReference type="InterPro" id="IPR000706">
    <property type="entry name" value="AGPR_type-1"/>
</dbReference>
<sequence length="355" mass="39802">MTNKSIKVGILGASGYTGSELIRLILKHPNLNLEFAAANNNAGQKLNEIFPYLYGTNDIMLKKWEDLNWNSIDVIFSCLPHGIFHQIFLELPKDKLIIDLSADFRLVDSRHYSEWYNFEHKSKDYLNKFVYGLTELNREKIKNTNLISCPGCYPTATLLGLYPLIKGGFADTESIVINAKSGVSGAGRNLKRDLLFPEVSESIRPYSAVGHRHIPEIEQQIEEYANNPQNALNQKAVINFIPHLVPMNRGELVVTHINLKKQIDINGLYDLFNSYYNKEGFIQVLQDGVLPNTVNVRGTNNCQISICPSRIKDSVVIISSIDNLIKGSSGQAIQNMNLNLGLGEEIGLSHISLFP</sequence>
<keyword evidence="4 7" id="KW-0521">NADP</keyword>
<dbReference type="EC" id="1.2.1.38" evidence="7"/>
<dbReference type="FunFam" id="3.30.360.10:FF:000014">
    <property type="entry name" value="N-acetyl-gamma-glutamyl-phosphate reductase"/>
    <property type="match status" value="1"/>
</dbReference>
<accession>A0A368DPD8</accession>
<dbReference type="SUPFAM" id="SSF51735">
    <property type="entry name" value="NAD(P)-binding Rossmann-fold domains"/>
    <property type="match status" value="1"/>
</dbReference>
<dbReference type="EMBL" id="QOQD01000010">
    <property type="protein sequence ID" value="RCL73075.1"/>
    <property type="molecule type" value="Genomic_DNA"/>
</dbReference>
<dbReference type="CDD" id="cd17895">
    <property type="entry name" value="AGPR_1_N"/>
    <property type="match status" value="1"/>
</dbReference>
<dbReference type="GO" id="GO:0003942">
    <property type="term" value="F:N-acetyl-gamma-glutamyl-phosphate reductase activity"/>
    <property type="evidence" value="ECO:0007669"/>
    <property type="project" value="UniProtKB-UniRule"/>
</dbReference>
<evidence type="ECO:0000313" key="11">
    <source>
        <dbReference type="Proteomes" id="UP000253570"/>
    </source>
</evidence>
<dbReference type="InterPro" id="IPR036291">
    <property type="entry name" value="NAD(P)-bd_dom_sf"/>
</dbReference>
<keyword evidence="7" id="KW-0963">Cytoplasm</keyword>
<dbReference type="InterPro" id="IPR000534">
    <property type="entry name" value="Semialdehyde_DH_NAD-bd"/>
</dbReference>
<reference evidence="10 11" key="1">
    <citation type="journal article" date="2018" name="Microbiome">
        <title>Fine metagenomic profile of the Mediterranean stratified and mixed water columns revealed by assembly and recruitment.</title>
        <authorList>
            <person name="Haro-Moreno J.M."/>
            <person name="Lopez-Perez M."/>
            <person name="De La Torre J.R."/>
            <person name="Picazo A."/>
            <person name="Camacho A."/>
            <person name="Rodriguez-Valera F."/>
        </authorList>
    </citation>
    <scope>NUCLEOTIDE SEQUENCE [LARGE SCALE GENOMIC DNA]</scope>
    <source>
        <strain evidence="10">MED-G57</strain>
    </source>
</reference>
<evidence type="ECO:0000259" key="9">
    <source>
        <dbReference type="SMART" id="SM00859"/>
    </source>
</evidence>
<evidence type="ECO:0000256" key="4">
    <source>
        <dbReference type="ARBA" id="ARBA00022857"/>
    </source>
</evidence>
<dbReference type="CDD" id="cd23934">
    <property type="entry name" value="AGPR_1_C"/>
    <property type="match status" value="1"/>
</dbReference>
<dbReference type="PANTHER" id="PTHR32338">
    <property type="entry name" value="N-ACETYL-GAMMA-GLUTAMYL-PHOSPHATE REDUCTASE, CHLOROPLASTIC-RELATED-RELATED"/>
    <property type="match status" value="1"/>
</dbReference>
<dbReference type="PROSITE" id="PS01224">
    <property type="entry name" value="ARGC"/>
    <property type="match status" value="1"/>
</dbReference>
<evidence type="ECO:0000256" key="6">
    <source>
        <dbReference type="ARBA" id="ARBA00050557"/>
    </source>
</evidence>
<protein>
    <recommendedName>
        <fullName evidence="7">N-acetyl-gamma-glutamyl-phosphate reductase</fullName>
        <shortName evidence="7">AGPR</shortName>
        <ecNumber evidence="7">1.2.1.38</ecNumber>
    </recommendedName>
    <alternativeName>
        <fullName evidence="7">N-acetyl-glutamate semialdehyde dehydrogenase</fullName>
        <shortName evidence="7">NAGSA dehydrogenase</shortName>
    </alternativeName>
</protein>
<dbReference type="InterPro" id="IPR050085">
    <property type="entry name" value="AGPR"/>
</dbReference>
<dbReference type="InterPro" id="IPR023013">
    <property type="entry name" value="AGPR_AS"/>
</dbReference>
<name>A0A368DPD8_9PROT</name>
<comment type="similarity">
    <text evidence="7">Belongs to the NAGSA dehydrogenase family. Type 1 subfamily.</text>
</comment>
<comment type="caution">
    <text evidence="10">The sequence shown here is derived from an EMBL/GenBank/DDBJ whole genome shotgun (WGS) entry which is preliminary data.</text>
</comment>
<comment type="function">
    <text evidence="7">Catalyzes the NADPH-dependent reduction of N-acetyl-5-glutamyl phosphate to yield N-acetyl-L-glutamate 5-semialdehyde.</text>
</comment>
<dbReference type="SMART" id="SM00859">
    <property type="entry name" value="Semialdhyde_dh"/>
    <property type="match status" value="1"/>
</dbReference>
<dbReference type="HAMAP" id="MF_00150">
    <property type="entry name" value="ArgC_type1"/>
    <property type="match status" value="1"/>
</dbReference>
<dbReference type="Pfam" id="PF22698">
    <property type="entry name" value="Semialdhyde_dhC_1"/>
    <property type="match status" value="1"/>
</dbReference>
<dbReference type="InterPro" id="IPR058924">
    <property type="entry name" value="AGPR_dimerisation_dom"/>
</dbReference>
<dbReference type="Gene3D" id="3.30.360.10">
    <property type="entry name" value="Dihydrodipicolinate Reductase, domain 2"/>
    <property type="match status" value="1"/>
</dbReference>
<feature type="domain" description="Semialdehyde dehydrogenase NAD-binding" evidence="9">
    <location>
        <begin position="7"/>
        <end position="144"/>
    </location>
</feature>
<evidence type="ECO:0000313" key="10">
    <source>
        <dbReference type="EMBL" id="RCL73075.1"/>
    </source>
</evidence>
<evidence type="ECO:0000256" key="7">
    <source>
        <dbReference type="HAMAP-Rule" id="MF_00150"/>
    </source>
</evidence>
<comment type="subcellular location">
    <subcellularLocation>
        <location evidence="7">Cytoplasm</location>
    </subcellularLocation>
</comment>
<dbReference type="GO" id="GO:0070401">
    <property type="term" value="F:NADP+ binding"/>
    <property type="evidence" value="ECO:0007669"/>
    <property type="project" value="InterPro"/>
</dbReference>
<comment type="pathway">
    <text evidence="1 7">Amino-acid biosynthesis; L-arginine biosynthesis; N(2)-acetyl-L-ornithine from L-glutamate: step 3/4.</text>
</comment>
<evidence type="ECO:0000256" key="1">
    <source>
        <dbReference type="ARBA" id="ARBA00004862"/>
    </source>
</evidence>
<dbReference type="GO" id="GO:0051287">
    <property type="term" value="F:NAD binding"/>
    <property type="evidence" value="ECO:0007669"/>
    <property type="project" value="InterPro"/>
</dbReference>
<keyword evidence="3 7" id="KW-0028">Amino-acid biosynthesis</keyword>
<evidence type="ECO:0000256" key="3">
    <source>
        <dbReference type="ARBA" id="ARBA00022605"/>
    </source>
</evidence>
<comment type="catalytic activity">
    <reaction evidence="6 7">
        <text>N-acetyl-L-glutamate 5-semialdehyde + phosphate + NADP(+) = N-acetyl-L-glutamyl 5-phosphate + NADPH + H(+)</text>
        <dbReference type="Rhea" id="RHEA:21588"/>
        <dbReference type="ChEBI" id="CHEBI:15378"/>
        <dbReference type="ChEBI" id="CHEBI:29123"/>
        <dbReference type="ChEBI" id="CHEBI:43474"/>
        <dbReference type="ChEBI" id="CHEBI:57783"/>
        <dbReference type="ChEBI" id="CHEBI:57936"/>
        <dbReference type="ChEBI" id="CHEBI:58349"/>
        <dbReference type="EC" id="1.2.1.38"/>
    </reaction>
</comment>
<dbReference type="UniPathway" id="UPA00068">
    <property type="reaction ID" value="UER00108"/>
</dbReference>
<organism evidence="10 11">
    <name type="scientific">PS1 clade bacterium</name>
    <dbReference type="NCBI Taxonomy" id="2175152"/>
    <lineage>
        <taxon>Bacteria</taxon>
        <taxon>Pseudomonadati</taxon>
        <taxon>Pseudomonadota</taxon>
        <taxon>Alphaproteobacteria</taxon>
        <taxon>PS1 clade</taxon>
    </lineage>
</organism>
<evidence type="ECO:0000256" key="5">
    <source>
        <dbReference type="ARBA" id="ARBA00023002"/>
    </source>
</evidence>
<dbReference type="NCBIfam" id="TIGR01850">
    <property type="entry name" value="argC"/>
    <property type="match status" value="1"/>
</dbReference>
<dbReference type="GO" id="GO:0006526">
    <property type="term" value="P:L-arginine biosynthetic process"/>
    <property type="evidence" value="ECO:0007669"/>
    <property type="project" value="UniProtKB-UniRule"/>
</dbReference>
<evidence type="ECO:0000256" key="2">
    <source>
        <dbReference type="ARBA" id="ARBA00022571"/>
    </source>
</evidence>
<dbReference type="Proteomes" id="UP000253570">
    <property type="component" value="Unassembled WGS sequence"/>
</dbReference>
<feature type="active site" evidence="7 8">
    <location>
        <position position="152"/>
    </location>
</feature>
<gene>
    <name evidence="7" type="primary">argC</name>
    <name evidence="10" type="ORF">DBW71_04555</name>
</gene>
<keyword evidence="2 7" id="KW-0055">Arginine biosynthesis</keyword>
<keyword evidence="5 7" id="KW-0560">Oxidoreductase</keyword>
<dbReference type="SUPFAM" id="SSF55347">
    <property type="entry name" value="Glyceraldehyde-3-phosphate dehydrogenase-like, C-terminal domain"/>
    <property type="match status" value="1"/>
</dbReference>